<dbReference type="GO" id="GO:0008194">
    <property type="term" value="F:UDP-glycosyltransferase activity"/>
    <property type="evidence" value="ECO:0007669"/>
    <property type="project" value="InterPro"/>
</dbReference>
<dbReference type="Proteomes" id="UP000186922">
    <property type="component" value="Unassembled WGS sequence"/>
</dbReference>
<dbReference type="EMBL" id="BDGG01000005">
    <property type="protein sequence ID" value="GAU99549.1"/>
    <property type="molecule type" value="Genomic_DNA"/>
</dbReference>
<dbReference type="Pfam" id="PF00201">
    <property type="entry name" value="UDPGT"/>
    <property type="match status" value="1"/>
</dbReference>
<comment type="caution">
    <text evidence="2">The sequence shown here is derived from an EMBL/GenBank/DDBJ whole genome shotgun (WGS) entry which is preliminary data.</text>
</comment>
<protein>
    <recommendedName>
        <fullName evidence="4">Glucuronosyltransferase</fullName>
    </recommendedName>
</protein>
<dbReference type="SUPFAM" id="SSF53756">
    <property type="entry name" value="UDP-Glycosyltransferase/glycogen phosphorylase"/>
    <property type="match status" value="1"/>
</dbReference>
<dbReference type="CDD" id="cd03784">
    <property type="entry name" value="GT1_Gtf-like"/>
    <property type="match status" value="1"/>
</dbReference>
<organism evidence="2 3">
    <name type="scientific">Ramazzottius varieornatus</name>
    <name type="common">Water bear</name>
    <name type="synonym">Tardigrade</name>
    <dbReference type="NCBI Taxonomy" id="947166"/>
    <lineage>
        <taxon>Eukaryota</taxon>
        <taxon>Metazoa</taxon>
        <taxon>Ecdysozoa</taxon>
        <taxon>Tardigrada</taxon>
        <taxon>Eutardigrada</taxon>
        <taxon>Parachela</taxon>
        <taxon>Hypsibioidea</taxon>
        <taxon>Ramazzottiidae</taxon>
        <taxon>Ramazzottius</taxon>
    </lineage>
</organism>
<accession>A0A1D1VD43</accession>
<dbReference type="PANTHER" id="PTHR48045">
    <property type="entry name" value="UDP-GLYCOSYLTRANSFERASE 72B1"/>
    <property type="match status" value="1"/>
</dbReference>
<reference evidence="2 3" key="1">
    <citation type="journal article" date="2016" name="Nat. Commun.">
        <title>Extremotolerant tardigrade genome and improved radiotolerance of human cultured cells by tardigrade-unique protein.</title>
        <authorList>
            <person name="Hashimoto T."/>
            <person name="Horikawa D.D."/>
            <person name="Saito Y."/>
            <person name="Kuwahara H."/>
            <person name="Kozuka-Hata H."/>
            <person name="Shin-I T."/>
            <person name="Minakuchi Y."/>
            <person name="Ohishi K."/>
            <person name="Motoyama A."/>
            <person name="Aizu T."/>
            <person name="Enomoto A."/>
            <person name="Kondo K."/>
            <person name="Tanaka S."/>
            <person name="Hara Y."/>
            <person name="Koshikawa S."/>
            <person name="Sagara H."/>
            <person name="Miura T."/>
            <person name="Yokobori S."/>
            <person name="Miyagawa K."/>
            <person name="Suzuki Y."/>
            <person name="Kubo T."/>
            <person name="Oyama M."/>
            <person name="Kohara Y."/>
            <person name="Fujiyama A."/>
            <person name="Arakawa K."/>
            <person name="Katayama T."/>
            <person name="Toyoda A."/>
            <person name="Kunieda T."/>
        </authorList>
    </citation>
    <scope>NUCLEOTIDE SEQUENCE [LARGE SCALE GENOMIC DNA]</scope>
    <source>
        <strain evidence="2 3">YOKOZUNA-1</strain>
    </source>
</reference>
<sequence>MTSTVLWRYFAPNWELARQTNSTKWPKSFSQVAHAFIRYHCERGSPLGKSTWSSFAELPIKISRVNRLNISPLYKVPDEEGNFKKTVPAELLHSLLLPVQKILPQCHAVIVNSVCDLESEMIRRCKSKPGMQNVPFFCIGPILPETKKAAAANATIEQKVSTWLDGKDPESVVYISFGSVVKTNQAQVEAIAGAIKQLDQPAIWSLKASDQQYVPEDLKSATNMDDPSSKVLILTWAPQKTILSHGSMGVFVSHCGWNSTMEGLAAGKPIVGWPQ</sequence>
<dbReference type="STRING" id="947166.A0A1D1VD43"/>
<dbReference type="AlphaFoldDB" id="A0A1D1VD43"/>
<dbReference type="InterPro" id="IPR002213">
    <property type="entry name" value="UDP_glucos_trans"/>
</dbReference>
<dbReference type="PANTHER" id="PTHR48045:SF34">
    <property type="entry name" value="ISOFLAVONE 7-O-GLUCOSYLTRANSFERASE 1-LIKE"/>
    <property type="match status" value="1"/>
</dbReference>
<dbReference type="OrthoDB" id="5835829at2759"/>
<keyword evidence="1" id="KW-0808">Transferase</keyword>
<evidence type="ECO:0000256" key="1">
    <source>
        <dbReference type="ARBA" id="ARBA00022679"/>
    </source>
</evidence>
<keyword evidence="3" id="KW-1185">Reference proteome</keyword>
<evidence type="ECO:0000313" key="3">
    <source>
        <dbReference type="Proteomes" id="UP000186922"/>
    </source>
</evidence>
<name>A0A1D1VD43_RAMVA</name>
<gene>
    <name evidence="2" type="primary">RvY_10535</name>
    <name evidence="2" type="synonym">RvY_10535.2</name>
    <name evidence="2" type="ORF">RvY_10535-2</name>
</gene>
<evidence type="ECO:0000313" key="2">
    <source>
        <dbReference type="EMBL" id="GAU99549.1"/>
    </source>
</evidence>
<dbReference type="Gene3D" id="3.40.50.2000">
    <property type="entry name" value="Glycogen Phosphorylase B"/>
    <property type="match status" value="2"/>
</dbReference>
<evidence type="ECO:0008006" key="4">
    <source>
        <dbReference type="Google" id="ProtNLM"/>
    </source>
</evidence>
<proteinExistence type="predicted"/>